<reference evidence="9" key="1">
    <citation type="journal article" date="2018" name="Nat. Microbiol.">
        <title>Leveraging single-cell genomics to expand the fungal tree of life.</title>
        <authorList>
            <person name="Ahrendt S.R."/>
            <person name="Quandt C.A."/>
            <person name="Ciobanu D."/>
            <person name="Clum A."/>
            <person name="Salamov A."/>
            <person name="Andreopoulos B."/>
            <person name="Cheng J.F."/>
            <person name="Woyke T."/>
            <person name="Pelin A."/>
            <person name="Henrissat B."/>
            <person name="Reynolds N.K."/>
            <person name="Benny G.L."/>
            <person name="Smith M.E."/>
            <person name="James T.Y."/>
            <person name="Grigoriev I.V."/>
        </authorList>
    </citation>
    <scope>NUCLEOTIDE SEQUENCE [LARGE SCALE GENOMIC DNA]</scope>
    <source>
        <strain evidence="9">ATCC 52028</strain>
    </source>
</reference>
<dbReference type="Gene3D" id="1.10.287.1490">
    <property type="match status" value="1"/>
</dbReference>
<dbReference type="PANTHER" id="PTHR18947:SF28">
    <property type="entry name" value="GIRDIN, ISOFORM A"/>
    <property type="match status" value="1"/>
</dbReference>
<feature type="region of interest" description="Disordered" evidence="5">
    <location>
        <begin position="812"/>
        <end position="836"/>
    </location>
</feature>
<dbReference type="InterPro" id="IPR008636">
    <property type="entry name" value="Hook_C"/>
</dbReference>
<evidence type="ECO:0000256" key="5">
    <source>
        <dbReference type="SAM" id="MobiDB-lite"/>
    </source>
</evidence>
<name>A0A4P9XE35_9FUNG</name>
<keyword evidence="2" id="KW-0963">Cytoplasm</keyword>
<dbReference type="EMBL" id="ML014118">
    <property type="protein sequence ID" value="RKP03752.1"/>
    <property type="molecule type" value="Genomic_DNA"/>
</dbReference>
<dbReference type="GO" id="GO:0031122">
    <property type="term" value="P:cytoplasmic microtubule organization"/>
    <property type="evidence" value="ECO:0007669"/>
    <property type="project" value="InterPro"/>
</dbReference>
<feature type="region of interest" description="Disordered" evidence="5">
    <location>
        <begin position="171"/>
        <end position="219"/>
    </location>
</feature>
<feature type="compositionally biased region" description="Gly residues" evidence="5">
    <location>
        <begin position="721"/>
        <end position="738"/>
    </location>
</feature>
<feature type="domain" description="HOOK N-terminal" evidence="7">
    <location>
        <begin position="11"/>
        <end position="147"/>
    </location>
</feature>
<sequence length="836" mass="90670">MAEPDQEVLGEALVAALAPFSGGLPCGQLSHLMDGTVLFNVLASVDGHWFKAPRNADISENWVLRFNNVKRLFKLLSSYFEEVLGHDTTYLEAPNFTLMARDQSEDEALKMAQIVVAAIAQSDNNHDFVNHIQTLDASYQAAIMMSIELTMASLTSGDAEDAEVADVDDAEGAAGDHHADETDAEGGVDSDGAVRSASAAAAASRPLQRGPGQGRSLRTQPSMLLDQNGRGADQVDQYLVQNRRLQQENAGMRHELESVTASRDALAARLHELETTAAQRSEAGQADWVLRSKVDELTAQLSSSEERRVDADLVVQEQHAQINEMQRRMESAVKKADEATRLREELDALKYQADQYSKNTALLEKYKKRLDHSADLKRQVAELERTLEQSQARMKELESAAAKTTACQPLLETYAEQLEQLEALNADLSLENQKLHRDVEELAAQLARSEEEHVAHQNHVAQMEEQLHELSLMEGHSQSAAQRLASASPAVAAASTTPAAARSDLAAAQRQVRDLQHQLDEARRAKDTLEGECRVAFQKALHFENKAKALENVAAAVPAFGATAASGADGTAGCAGCASLRQQLASRDAAAKTMSPAITAGVPTGEAMTMWQQMDGLMEEHRQHMAEIHRLHGERDGMQGELTRLQAALAAAEQEATALRASVAALEAQGAGASTDETSQKLGQTTQRLVLLTEQNKSLHQAMRSAKAHIASQDTMIKTLGSGGSGGDGDPAGAGGDAAGPASAFREALASAQSRLRETEFELERARQEIMDTRSDARREQKIVFSLFMNMNAQQEINKFLGNPAGTVVTGHGERTTTAPRAWLNQRQLSDHQSRR</sequence>
<feature type="coiled-coil region" evidence="4">
    <location>
        <begin position="505"/>
        <end position="539"/>
    </location>
</feature>
<proteinExistence type="predicted"/>
<evidence type="ECO:0000313" key="9">
    <source>
        <dbReference type="Proteomes" id="UP000274922"/>
    </source>
</evidence>
<evidence type="ECO:0000256" key="2">
    <source>
        <dbReference type="ARBA" id="ARBA00022490"/>
    </source>
</evidence>
<dbReference type="AlphaFoldDB" id="A0A4P9XE35"/>
<dbReference type="STRING" id="1555241.A0A4P9XE35"/>
<feature type="coiled-coil region" evidence="4">
    <location>
        <begin position="315"/>
        <end position="466"/>
    </location>
</feature>
<feature type="coiled-coil region" evidence="4">
    <location>
        <begin position="635"/>
        <end position="669"/>
    </location>
</feature>
<evidence type="ECO:0008006" key="10">
    <source>
        <dbReference type="Google" id="ProtNLM"/>
    </source>
</evidence>
<organism evidence="8 9">
    <name type="scientific">Caulochytrium protostelioides</name>
    <dbReference type="NCBI Taxonomy" id="1555241"/>
    <lineage>
        <taxon>Eukaryota</taxon>
        <taxon>Fungi</taxon>
        <taxon>Fungi incertae sedis</taxon>
        <taxon>Chytridiomycota</taxon>
        <taxon>Chytridiomycota incertae sedis</taxon>
        <taxon>Chytridiomycetes</taxon>
        <taxon>Caulochytriales</taxon>
        <taxon>Caulochytriaceae</taxon>
        <taxon>Caulochytrium</taxon>
    </lineage>
</organism>
<dbReference type="GO" id="GO:0005815">
    <property type="term" value="C:microtubule organizing center"/>
    <property type="evidence" value="ECO:0007669"/>
    <property type="project" value="TreeGrafter"/>
</dbReference>
<evidence type="ECO:0000256" key="3">
    <source>
        <dbReference type="ARBA" id="ARBA00023054"/>
    </source>
</evidence>
<dbReference type="CDD" id="cd22211">
    <property type="entry name" value="HkD_SF"/>
    <property type="match status" value="1"/>
</dbReference>
<dbReference type="GO" id="GO:0005737">
    <property type="term" value="C:cytoplasm"/>
    <property type="evidence" value="ECO:0007669"/>
    <property type="project" value="UniProtKB-SubCell"/>
</dbReference>
<evidence type="ECO:0000313" key="8">
    <source>
        <dbReference type="EMBL" id="RKP03752.1"/>
    </source>
</evidence>
<evidence type="ECO:0000256" key="1">
    <source>
        <dbReference type="ARBA" id="ARBA00004496"/>
    </source>
</evidence>
<comment type="subcellular location">
    <subcellularLocation>
        <location evidence="1">Cytoplasm</location>
    </subcellularLocation>
</comment>
<feature type="domain" description="Hook C-terminal" evidence="6">
    <location>
        <begin position="250"/>
        <end position="548"/>
    </location>
</feature>
<dbReference type="Gene3D" id="1.10.418.10">
    <property type="entry name" value="Calponin-like domain"/>
    <property type="match status" value="1"/>
</dbReference>
<keyword evidence="3 4" id="KW-0175">Coiled coil</keyword>
<evidence type="ECO:0000256" key="4">
    <source>
        <dbReference type="SAM" id="Coils"/>
    </source>
</evidence>
<dbReference type="Proteomes" id="UP000274922">
    <property type="component" value="Unassembled WGS sequence"/>
</dbReference>
<evidence type="ECO:0000259" key="7">
    <source>
        <dbReference type="Pfam" id="PF19047"/>
    </source>
</evidence>
<dbReference type="GO" id="GO:0008017">
    <property type="term" value="F:microtubule binding"/>
    <property type="evidence" value="ECO:0007669"/>
    <property type="project" value="InterPro"/>
</dbReference>
<feature type="coiled-coil region" evidence="4">
    <location>
        <begin position="235"/>
        <end position="276"/>
    </location>
</feature>
<dbReference type="SUPFAM" id="SSF116907">
    <property type="entry name" value="Hook domain"/>
    <property type="match status" value="1"/>
</dbReference>
<keyword evidence="9" id="KW-1185">Reference proteome</keyword>
<dbReference type="PANTHER" id="PTHR18947">
    <property type="entry name" value="HOOK PROTEINS"/>
    <property type="match status" value="1"/>
</dbReference>
<dbReference type="InterPro" id="IPR043936">
    <property type="entry name" value="HOOK_N"/>
</dbReference>
<dbReference type="GO" id="GO:0051959">
    <property type="term" value="F:dynein light intermediate chain binding"/>
    <property type="evidence" value="ECO:0007669"/>
    <property type="project" value="TreeGrafter"/>
</dbReference>
<dbReference type="OrthoDB" id="49395at2759"/>
<dbReference type="GO" id="GO:0030705">
    <property type="term" value="P:cytoskeleton-dependent intracellular transport"/>
    <property type="evidence" value="ECO:0007669"/>
    <property type="project" value="InterPro"/>
</dbReference>
<dbReference type="Pfam" id="PF05622">
    <property type="entry name" value="HOOK"/>
    <property type="match status" value="1"/>
</dbReference>
<gene>
    <name evidence="8" type="ORF">CXG81DRAFT_23587</name>
</gene>
<feature type="region of interest" description="Disordered" evidence="5">
    <location>
        <begin position="718"/>
        <end position="742"/>
    </location>
</feature>
<dbReference type="Pfam" id="PF19047">
    <property type="entry name" value="HOOK_N"/>
    <property type="match status" value="1"/>
</dbReference>
<dbReference type="InterPro" id="IPR036872">
    <property type="entry name" value="CH_dom_sf"/>
</dbReference>
<accession>A0A4P9XE35</accession>
<feature type="coiled-coil region" evidence="4">
    <location>
        <begin position="749"/>
        <end position="783"/>
    </location>
</feature>
<evidence type="ECO:0000259" key="6">
    <source>
        <dbReference type="Pfam" id="PF05622"/>
    </source>
</evidence>
<protein>
    <recommendedName>
        <fullName evidence="10">HOOK N-terminal domain-containing protein</fullName>
    </recommendedName>
</protein>